<dbReference type="EMBL" id="MVHJ01000021">
    <property type="protein sequence ID" value="ORA03035.1"/>
    <property type="molecule type" value="Genomic_DNA"/>
</dbReference>
<keyword evidence="4" id="KW-0472">Membrane</keyword>
<feature type="signal peptide" evidence="7">
    <location>
        <begin position="1"/>
        <end position="23"/>
    </location>
</feature>
<dbReference type="AlphaFoldDB" id="A0A1W9YSI0"/>
<evidence type="ECO:0008006" key="10">
    <source>
        <dbReference type="Google" id="ProtNLM"/>
    </source>
</evidence>
<dbReference type="STRING" id="564198.BST17_20845"/>
<evidence type="ECO:0000313" key="8">
    <source>
        <dbReference type="EMBL" id="ORA03035.1"/>
    </source>
</evidence>
<keyword evidence="3 7" id="KW-0732">Signal</keyword>
<evidence type="ECO:0000256" key="4">
    <source>
        <dbReference type="ARBA" id="ARBA00023136"/>
    </source>
</evidence>
<keyword evidence="6" id="KW-0449">Lipoprotein</keyword>
<dbReference type="Pfam" id="PF16708">
    <property type="entry name" value="LppA"/>
    <property type="match status" value="1"/>
</dbReference>
<protein>
    <recommendedName>
        <fullName evidence="10">Lipoprotein LppV</fullName>
    </recommendedName>
</protein>
<evidence type="ECO:0000313" key="9">
    <source>
        <dbReference type="Proteomes" id="UP000192366"/>
    </source>
</evidence>
<evidence type="ECO:0000256" key="7">
    <source>
        <dbReference type="SAM" id="SignalP"/>
    </source>
</evidence>
<name>A0A1W9YSI0_MYCBA</name>
<dbReference type="Gene3D" id="3.30.2030.20">
    <property type="match status" value="1"/>
</dbReference>
<comment type="caution">
    <text evidence="8">The sequence shown here is derived from an EMBL/GenBank/DDBJ whole genome shotgun (WGS) entry which is preliminary data.</text>
</comment>
<keyword evidence="5" id="KW-0564">Palmitate</keyword>
<feature type="chain" id="PRO_5012439303" description="Lipoprotein LppV" evidence="7">
    <location>
        <begin position="24"/>
        <end position="190"/>
    </location>
</feature>
<dbReference type="Proteomes" id="UP000192366">
    <property type="component" value="Unassembled WGS sequence"/>
</dbReference>
<dbReference type="InterPro" id="IPR032018">
    <property type="entry name" value="LppA/LppB/LprP"/>
</dbReference>
<proteinExistence type="predicted"/>
<accession>A0A1W9YSI0</accession>
<evidence type="ECO:0000256" key="2">
    <source>
        <dbReference type="ARBA" id="ARBA00022475"/>
    </source>
</evidence>
<dbReference type="OrthoDB" id="4728153at2"/>
<dbReference type="GO" id="GO:0005886">
    <property type="term" value="C:plasma membrane"/>
    <property type="evidence" value="ECO:0007669"/>
    <property type="project" value="UniProtKB-SubCell"/>
</dbReference>
<comment type="subcellular location">
    <subcellularLocation>
        <location evidence="1">Cell membrane</location>
        <topology evidence="1">Lipid-anchor</topology>
    </subcellularLocation>
</comment>
<gene>
    <name evidence="8" type="ORF">BST17_20845</name>
</gene>
<reference evidence="8 9" key="1">
    <citation type="submission" date="2017-02" db="EMBL/GenBank/DDBJ databases">
        <title>The new phylogeny of genus Mycobacterium.</title>
        <authorList>
            <person name="Tortoli E."/>
            <person name="Trovato A."/>
            <person name="Cirillo D.M."/>
        </authorList>
    </citation>
    <scope>NUCLEOTIDE SEQUENCE [LARGE SCALE GENOMIC DNA]</scope>
    <source>
        <strain evidence="8 9">DSM 45578</strain>
    </source>
</reference>
<dbReference type="RefSeq" id="WP_083060800.1">
    <property type="nucleotide sequence ID" value="NZ_JACKVM010000014.1"/>
</dbReference>
<evidence type="ECO:0000256" key="6">
    <source>
        <dbReference type="ARBA" id="ARBA00023288"/>
    </source>
</evidence>
<organism evidence="8 9">
    <name type="scientific">Mycolicibacterium bacteremicum</name>
    <name type="common">Mycobacterium bacteremicum</name>
    <dbReference type="NCBI Taxonomy" id="564198"/>
    <lineage>
        <taxon>Bacteria</taxon>
        <taxon>Bacillati</taxon>
        <taxon>Actinomycetota</taxon>
        <taxon>Actinomycetes</taxon>
        <taxon>Mycobacteriales</taxon>
        <taxon>Mycobacteriaceae</taxon>
        <taxon>Mycolicibacterium</taxon>
    </lineage>
</organism>
<dbReference type="PROSITE" id="PS51257">
    <property type="entry name" value="PROKAR_LIPOPROTEIN"/>
    <property type="match status" value="1"/>
</dbReference>
<keyword evidence="9" id="KW-1185">Reference proteome</keyword>
<evidence type="ECO:0000256" key="3">
    <source>
        <dbReference type="ARBA" id="ARBA00022729"/>
    </source>
</evidence>
<keyword evidence="2" id="KW-1003">Cell membrane</keyword>
<sequence length="190" mass="20081">MKVSWIVGRCVAATIAVGMLALAGCSSDGGSSNSGDSYDSPIINEDVPKMDIKNLPDIEATRAQMLVLFEAVRAEVSELVPNSVPWQWRREEMRGGCDNHGQRGVSLYFAKLTSTHSFTDEEWALVLPAVERLAAEAGLTNSSAIQNSAGAHDVSITSDDGRELRFGSIEASLITGTIACRLPAGGSGAP</sequence>
<evidence type="ECO:0000256" key="1">
    <source>
        <dbReference type="ARBA" id="ARBA00004193"/>
    </source>
</evidence>
<evidence type="ECO:0000256" key="5">
    <source>
        <dbReference type="ARBA" id="ARBA00023139"/>
    </source>
</evidence>